<feature type="domain" description="ABC-type glycine betaine transport system substrate-binding" evidence="1">
    <location>
        <begin position="35"/>
        <end position="300"/>
    </location>
</feature>
<proteinExistence type="predicted"/>
<evidence type="ECO:0000313" key="3">
    <source>
        <dbReference type="Proteomes" id="UP000532121"/>
    </source>
</evidence>
<dbReference type="Gene3D" id="3.40.190.120">
    <property type="entry name" value="Osmoprotection protein (prox), domain 2"/>
    <property type="match status" value="1"/>
</dbReference>
<dbReference type="GO" id="GO:0022857">
    <property type="term" value="F:transmembrane transporter activity"/>
    <property type="evidence" value="ECO:0007669"/>
    <property type="project" value="InterPro"/>
</dbReference>
<dbReference type="GO" id="GO:0043190">
    <property type="term" value="C:ATP-binding cassette (ABC) transporter complex"/>
    <property type="evidence" value="ECO:0007669"/>
    <property type="project" value="InterPro"/>
</dbReference>
<dbReference type="EMBL" id="JABASA010000003">
    <property type="protein sequence ID" value="NMD48521.1"/>
    <property type="molecule type" value="Genomic_DNA"/>
</dbReference>
<accession>A0A7X9QFC0</accession>
<comment type="caution">
    <text evidence="2">The sequence shown here is derived from an EMBL/GenBank/DDBJ whole genome shotgun (WGS) entry which is preliminary data.</text>
</comment>
<dbReference type="Proteomes" id="UP000532121">
    <property type="component" value="Unassembled WGS sequence"/>
</dbReference>
<evidence type="ECO:0000313" key="2">
    <source>
        <dbReference type="EMBL" id="NMD48521.1"/>
    </source>
</evidence>
<name>A0A7X9QFC0_STRRT</name>
<dbReference type="Gene3D" id="3.40.190.10">
    <property type="entry name" value="Periplasmic binding protein-like II"/>
    <property type="match status" value="1"/>
</dbReference>
<protein>
    <submittedName>
        <fullName evidence="2">Osmoprotectant ABC transporter substrate-binding protein</fullName>
    </submittedName>
</protein>
<dbReference type="SUPFAM" id="SSF53850">
    <property type="entry name" value="Periplasmic binding protein-like II"/>
    <property type="match status" value="1"/>
</dbReference>
<evidence type="ECO:0000259" key="1">
    <source>
        <dbReference type="Pfam" id="PF04069"/>
    </source>
</evidence>
<reference evidence="2 3" key="1">
    <citation type="submission" date="2020-04" db="EMBL/GenBank/DDBJ databases">
        <title>MicrobeNet Type strains.</title>
        <authorList>
            <person name="Nicholson A.C."/>
        </authorList>
    </citation>
    <scope>NUCLEOTIDE SEQUENCE [LARGE SCALE GENOMIC DNA]</scope>
    <source>
        <strain evidence="2 3">DSM 22768</strain>
    </source>
</reference>
<dbReference type="AlphaFoldDB" id="A0A7X9QFC0"/>
<dbReference type="Pfam" id="PF04069">
    <property type="entry name" value="OpuAC"/>
    <property type="match status" value="1"/>
</dbReference>
<dbReference type="PROSITE" id="PS51257">
    <property type="entry name" value="PROKAR_LIPOPROTEIN"/>
    <property type="match status" value="1"/>
</dbReference>
<dbReference type="InterPro" id="IPR007210">
    <property type="entry name" value="ABC_Gly_betaine_transp_sub-bd"/>
</dbReference>
<dbReference type="RefSeq" id="WP_193523032.1">
    <property type="nucleotide sequence ID" value="NZ_JABASA010000003.1"/>
</dbReference>
<sequence>MKKLNYFLAILTIIPIIVLTGCSKDNSSKNKNDANIKIAAQSTTESSIMANMISELINHELGYKTTLISNLGSTNVVHQALMRKDADIAATRYTGTDLTGTLNLPAEKDNVKASKIIKKEFTKRFDQTWFPSYGFADTYAFMVTSKFAKANNLTTVSDLKKITTTAKAGVDSTWMKREGDGYKEFSRTYGFSFKNIYPMQIGLVYDAVENDKMQVVLGYSTDGRIQSYDLTILKDNKHFFPPYDASMVANNRILRQYPELKPLLHRLDGKIDLETMQELNYQVDDQLLEPSVVAHKFLKKHHYFREGGD</sequence>
<organism evidence="2 3">
    <name type="scientific">Streptococcus ratti</name>
    <dbReference type="NCBI Taxonomy" id="1341"/>
    <lineage>
        <taxon>Bacteria</taxon>
        <taxon>Bacillati</taxon>
        <taxon>Bacillota</taxon>
        <taxon>Bacilli</taxon>
        <taxon>Lactobacillales</taxon>
        <taxon>Streptococcaceae</taxon>
        <taxon>Streptococcus</taxon>
    </lineage>
</organism>
<gene>
    <name evidence="2" type="ORF">HHO37_02265</name>
</gene>
<dbReference type="CDD" id="cd13608">
    <property type="entry name" value="PBP2_OpuCC_like"/>
    <property type="match status" value="1"/>
</dbReference>